<sequence>MEADDSMSDQETIETNQEDEKKKDYHNKIKRNSALDELIEVYKKIKPGCTRNDVKKKINSLRTNFRKEFKKIVQSKRSGAGASDVYKPSSWVFYELQFLQEHEQPVKNREVPQESDEIVQAEPDDTNNQSNQYKEHDYSVSSINSVPFITEAKQRKKREVDKRNELLEKACSYLERNDNTQSSDANNDEELQLARAWASKLRKLEPLQKLYVEKAVHDVLFEAQLGNLNRFSVKINEHATLYSSKREEVETPSPSASLMMYSTSSPPPCTEVTTEPQSQIIDEHSVASSSFSSQYNSPDPFYISSPNPSSAQSQLPDQPYVTLPSTSAFINTEFPSRIILKQSSKKHYQSHSQTSDVSVNNNVRIPSVHHQEIDIQPILITKKAQQVHPNANDSSKITN</sequence>
<evidence type="ECO:0000313" key="4">
    <source>
        <dbReference type="Proteomes" id="UP001162156"/>
    </source>
</evidence>
<dbReference type="AlphaFoldDB" id="A0AAV8WS29"/>
<feature type="domain" description="MADF" evidence="2">
    <location>
        <begin position="19"/>
        <end position="99"/>
    </location>
</feature>
<feature type="compositionally biased region" description="Basic and acidic residues" evidence="1">
    <location>
        <begin position="18"/>
        <end position="27"/>
    </location>
</feature>
<dbReference type="Proteomes" id="UP001162156">
    <property type="component" value="Unassembled WGS sequence"/>
</dbReference>
<accession>A0AAV8WS29</accession>
<name>A0AAV8WS29_9CUCU</name>
<feature type="non-terminal residue" evidence="3">
    <location>
        <position position="399"/>
    </location>
</feature>
<keyword evidence="4" id="KW-1185">Reference proteome</keyword>
<dbReference type="PANTHER" id="PTHR21505:SF8">
    <property type="entry name" value="DPT-YFP REPRESSOR BY OVEREXPRESSION, ISOFORM D-RELATED"/>
    <property type="match status" value="1"/>
</dbReference>
<feature type="compositionally biased region" description="Acidic residues" evidence="1">
    <location>
        <begin position="1"/>
        <end position="12"/>
    </location>
</feature>
<comment type="caution">
    <text evidence="3">The sequence shown here is derived from an EMBL/GenBank/DDBJ whole genome shotgun (WGS) entry which is preliminary data.</text>
</comment>
<dbReference type="Pfam" id="PF10545">
    <property type="entry name" value="MADF_DNA_bdg"/>
    <property type="match status" value="1"/>
</dbReference>
<dbReference type="SMART" id="SM00595">
    <property type="entry name" value="MADF"/>
    <property type="match status" value="1"/>
</dbReference>
<organism evidence="3 4">
    <name type="scientific">Rhamnusium bicolor</name>
    <dbReference type="NCBI Taxonomy" id="1586634"/>
    <lineage>
        <taxon>Eukaryota</taxon>
        <taxon>Metazoa</taxon>
        <taxon>Ecdysozoa</taxon>
        <taxon>Arthropoda</taxon>
        <taxon>Hexapoda</taxon>
        <taxon>Insecta</taxon>
        <taxon>Pterygota</taxon>
        <taxon>Neoptera</taxon>
        <taxon>Endopterygota</taxon>
        <taxon>Coleoptera</taxon>
        <taxon>Polyphaga</taxon>
        <taxon>Cucujiformia</taxon>
        <taxon>Chrysomeloidea</taxon>
        <taxon>Cerambycidae</taxon>
        <taxon>Lepturinae</taxon>
        <taxon>Rhagiini</taxon>
        <taxon>Rhamnusium</taxon>
    </lineage>
</organism>
<feature type="region of interest" description="Disordered" evidence="1">
    <location>
        <begin position="1"/>
        <end position="29"/>
    </location>
</feature>
<dbReference type="PANTHER" id="PTHR21505">
    <property type="entry name" value="MADF DOMAIN-CONTAINING PROTEIN-RELATED"/>
    <property type="match status" value="1"/>
</dbReference>
<feature type="region of interest" description="Disordered" evidence="1">
    <location>
        <begin position="284"/>
        <end position="318"/>
    </location>
</feature>
<evidence type="ECO:0000256" key="1">
    <source>
        <dbReference type="SAM" id="MobiDB-lite"/>
    </source>
</evidence>
<evidence type="ECO:0000313" key="3">
    <source>
        <dbReference type="EMBL" id="KAJ8929239.1"/>
    </source>
</evidence>
<reference evidence="3" key="1">
    <citation type="journal article" date="2023" name="Insect Mol. Biol.">
        <title>Genome sequencing provides insights into the evolution of gene families encoding plant cell wall-degrading enzymes in longhorned beetles.</title>
        <authorList>
            <person name="Shin N.R."/>
            <person name="Okamura Y."/>
            <person name="Kirsch R."/>
            <person name="Pauchet Y."/>
        </authorList>
    </citation>
    <scope>NUCLEOTIDE SEQUENCE</scope>
    <source>
        <strain evidence="3">RBIC_L_NR</strain>
    </source>
</reference>
<proteinExistence type="predicted"/>
<gene>
    <name evidence="3" type="ORF">NQ314_018118</name>
</gene>
<protein>
    <recommendedName>
        <fullName evidence="2">MADF domain-containing protein</fullName>
    </recommendedName>
</protein>
<evidence type="ECO:0000259" key="2">
    <source>
        <dbReference type="Pfam" id="PF10545"/>
    </source>
</evidence>
<feature type="compositionally biased region" description="Polar residues" evidence="1">
    <location>
        <begin position="304"/>
        <end position="316"/>
    </location>
</feature>
<dbReference type="InterPro" id="IPR006578">
    <property type="entry name" value="MADF-dom"/>
</dbReference>
<feature type="compositionally biased region" description="Polar residues" evidence="1">
    <location>
        <begin position="284"/>
        <end position="297"/>
    </location>
</feature>
<dbReference type="EMBL" id="JANEYF010005087">
    <property type="protein sequence ID" value="KAJ8929239.1"/>
    <property type="molecule type" value="Genomic_DNA"/>
</dbReference>